<sequence length="138" mass="15307">MVPIPYISNGNNSGTIRLSKSIKSGDLISFIIPYILKAGVFLQRTSGLYLNANILYGNYSFTTIDSEHDFQCTGDRYGSCSWEGVYLSGLNFEQKLLGWNIRVGRGYYNKNSNGALFIGGGALTDYGSRMYSHGWICD</sequence>
<evidence type="ECO:0000313" key="2">
    <source>
        <dbReference type="Proteomes" id="UP000029925"/>
    </source>
</evidence>
<dbReference type="Proteomes" id="UP000029925">
    <property type="component" value="Unassembled WGS sequence"/>
</dbReference>
<evidence type="ECO:0000313" key="1">
    <source>
        <dbReference type="EMBL" id="TLD77990.1"/>
    </source>
</evidence>
<dbReference type="EMBL" id="JRPF02000012">
    <property type="protein sequence ID" value="TLD77990.1"/>
    <property type="molecule type" value="Genomic_DNA"/>
</dbReference>
<dbReference type="AlphaFoldDB" id="A0A4U8RXJ9"/>
<comment type="caution">
    <text evidence="1">The sequence shown here is derived from an EMBL/GenBank/DDBJ whole genome shotgun (WGS) entry which is preliminary data.</text>
</comment>
<accession>A0A4U8RXJ9</accession>
<gene>
    <name evidence="1" type="ORF">LS75_008435</name>
</gene>
<organism evidence="1 2">
    <name type="scientific">Helicobacter typhlonius</name>
    <dbReference type="NCBI Taxonomy" id="76936"/>
    <lineage>
        <taxon>Bacteria</taxon>
        <taxon>Pseudomonadati</taxon>
        <taxon>Campylobacterota</taxon>
        <taxon>Epsilonproteobacteria</taxon>
        <taxon>Campylobacterales</taxon>
        <taxon>Helicobacteraceae</taxon>
        <taxon>Helicobacter</taxon>
    </lineage>
</organism>
<dbReference type="RefSeq" id="WP_138109636.1">
    <property type="nucleotide sequence ID" value="NZ_CAOMJD010000026.1"/>
</dbReference>
<reference evidence="1 2" key="1">
    <citation type="journal article" date="2014" name="Genome Announc.">
        <title>Draft genome sequences of eight enterohepatic helicobacter species isolated from both laboratory and wild rodents.</title>
        <authorList>
            <person name="Sheh A."/>
            <person name="Shen Z."/>
            <person name="Fox J.G."/>
        </authorList>
    </citation>
    <scope>NUCLEOTIDE SEQUENCE [LARGE SCALE GENOMIC DNA]</scope>
    <source>
        <strain evidence="1 2">MIT 98-6810</strain>
    </source>
</reference>
<protein>
    <submittedName>
        <fullName evidence="1">Uncharacterized protein</fullName>
    </submittedName>
</protein>
<keyword evidence="2" id="KW-1185">Reference proteome</keyword>
<proteinExistence type="predicted"/>
<name>A0A4U8RXJ9_9HELI</name>